<feature type="signal peptide" evidence="1">
    <location>
        <begin position="1"/>
        <end position="15"/>
    </location>
</feature>
<keyword evidence="1" id="KW-0732">Signal</keyword>
<proteinExistence type="predicted"/>
<dbReference type="GeneID" id="85361441"/>
<gene>
    <name evidence="2" type="ORF">EV420DRAFT_1646336</name>
</gene>
<dbReference type="RefSeq" id="XP_060327587.1">
    <property type="nucleotide sequence ID" value="XM_060477893.1"/>
</dbReference>
<accession>A0AA39MZ47</accession>
<dbReference type="Proteomes" id="UP001175211">
    <property type="component" value="Unassembled WGS sequence"/>
</dbReference>
<comment type="caution">
    <text evidence="2">The sequence shown here is derived from an EMBL/GenBank/DDBJ whole genome shotgun (WGS) entry which is preliminary data.</text>
</comment>
<sequence length="173" mass="17803">MAAFANLNLLAGGATLSTTTMTTTSNTLHLPASNTIGGTSTLPVAAPPPVTAASTATVGTPSTTSSITITTLAPSTAGSTPAAMMTMTTPSHAKRPVIISMSLLRARKSACFLPGMKRRSGLSAFPETTYNDEEVHVTPLAGSCFDVSIEDEWGTLDWSSDDEDSFVTAMSQA</sequence>
<organism evidence="2 3">
    <name type="scientific">Armillaria tabescens</name>
    <name type="common">Ringless honey mushroom</name>
    <name type="synonym">Agaricus tabescens</name>
    <dbReference type="NCBI Taxonomy" id="1929756"/>
    <lineage>
        <taxon>Eukaryota</taxon>
        <taxon>Fungi</taxon>
        <taxon>Dikarya</taxon>
        <taxon>Basidiomycota</taxon>
        <taxon>Agaricomycotina</taxon>
        <taxon>Agaricomycetes</taxon>
        <taxon>Agaricomycetidae</taxon>
        <taxon>Agaricales</taxon>
        <taxon>Marasmiineae</taxon>
        <taxon>Physalacriaceae</taxon>
        <taxon>Desarmillaria</taxon>
    </lineage>
</organism>
<name>A0AA39MZ47_ARMTA</name>
<keyword evidence="3" id="KW-1185">Reference proteome</keyword>
<feature type="chain" id="PRO_5041416331" evidence="1">
    <location>
        <begin position="16"/>
        <end position="173"/>
    </location>
</feature>
<reference evidence="2" key="1">
    <citation type="submission" date="2023-06" db="EMBL/GenBank/DDBJ databases">
        <authorList>
            <consortium name="Lawrence Berkeley National Laboratory"/>
            <person name="Ahrendt S."/>
            <person name="Sahu N."/>
            <person name="Indic B."/>
            <person name="Wong-Bajracharya J."/>
            <person name="Merenyi Z."/>
            <person name="Ke H.-M."/>
            <person name="Monk M."/>
            <person name="Kocsube S."/>
            <person name="Drula E."/>
            <person name="Lipzen A."/>
            <person name="Balint B."/>
            <person name="Henrissat B."/>
            <person name="Andreopoulos B."/>
            <person name="Martin F.M."/>
            <person name="Harder C.B."/>
            <person name="Rigling D."/>
            <person name="Ford K.L."/>
            <person name="Foster G.D."/>
            <person name="Pangilinan J."/>
            <person name="Papanicolaou A."/>
            <person name="Barry K."/>
            <person name="LaButti K."/>
            <person name="Viragh M."/>
            <person name="Koriabine M."/>
            <person name="Yan M."/>
            <person name="Riley R."/>
            <person name="Champramary S."/>
            <person name="Plett K.L."/>
            <person name="Tsai I.J."/>
            <person name="Slot J."/>
            <person name="Sipos G."/>
            <person name="Plett J."/>
            <person name="Nagy L.G."/>
            <person name="Grigoriev I.V."/>
        </authorList>
    </citation>
    <scope>NUCLEOTIDE SEQUENCE</scope>
    <source>
        <strain evidence="2">CCBAS 213</strain>
    </source>
</reference>
<dbReference type="EMBL" id="JAUEPS010000034">
    <property type="protein sequence ID" value="KAK0451250.1"/>
    <property type="molecule type" value="Genomic_DNA"/>
</dbReference>
<evidence type="ECO:0000256" key="1">
    <source>
        <dbReference type="SAM" id="SignalP"/>
    </source>
</evidence>
<evidence type="ECO:0000313" key="2">
    <source>
        <dbReference type="EMBL" id="KAK0451250.1"/>
    </source>
</evidence>
<evidence type="ECO:0000313" key="3">
    <source>
        <dbReference type="Proteomes" id="UP001175211"/>
    </source>
</evidence>
<dbReference type="AlphaFoldDB" id="A0AA39MZ47"/>
<protein>
    <submittedName>
        <fullName evidence="2">Uncharacterized protein</fullName>
    </submittedName>
</protein>